<gene>
    <name evidence="2" type="ORF">LUZ62_090586</name>
</gene>
<feature type="transmembrane region" description="Helical" evidence="1">
    <location>
        <begin position="82"/>
        <end position="100"/>
    </location>
</feature>
<dbReference type="PANTHER" id="PTHR32175">
    <property type="entry name" value="PROTEIN, PUTATIVE, EXPRESSED-RELATED"/>
    <property type="match status" value="1"/>
</dbReference>
<organism evidence="2 3">
    <name type="scientific">Rhynchospora pubera</name>
    <dbReference type="NCBI Taxonomy" id="906938"/>
    <lineage>
        <taxon>Eukaryota</taxon>
        <taxon>Viridiplantae</taxon>
        <taxon>Streptophyta</taxon>
        <taxon>Embryophyta</taxon>
        <taxon>Tracheophyta</taxon>
        <taxon>Spermatophyta</taxon>
        <taxon>Magnoliopsida</taxon>
        <taxon>Liliopsida</taxon>
        <taxon>Poales</taxon>
        <taxon>Cyperaceae</taxon>
        <taxon>Cyperoideae</taxon>
        <taxon>Rhynchosporeae</taxon>
        <taxon>Rhynchospora</taxon>
    </lineage>
</organism>
<dbReference type="EMBL" id="JAMFTS010000005">
    <property type="protein sequence ID" value="KAJ4756181.1"/>
    <property type="molecule type" value="Genomic_DNA"/>
</dbReference>
<keyword evidence="3" id="KW-1185">Reference proteome</keyword>
<reference evidence="2" key="1">
    <citation type="submission" date="2022-08" db="EMBL/GenBank/DDBJ databases">
        <authorList>
            <person name="Marques A."/>
        </authorList>
    </citation>
    <scope>NUCLEOTIDE SEQUENCE</scope>
    <source>
        <strain evidence="2">RhyPub2mFocal</strain>
        <tissue evidence="2">Leaves</tissue>
    </source>
</reference>
<dbReference type="Gene3D" id="3.40.50.300">
    <property type="entry name" value="P-loop containing nucleotide triphosphate hydrolases"/>
    <property type="match status" value="1"/>
</dbReference>
<evidence type="ECO:0000256" key="1">
    <source>
        <dbReference type="SAM" id="Phobius"/>
    </source>
</evidence>
<dbReference type="GO" id="GO:0016787">
    <property type="term" value="F:hydrolase activity"/>
    <property type="evidence" value="ECO:0007669"/>
    <property type="project" value="UniProtKB-KW"/>
</dbReference>
<comment type="caution">
    <text evidence="2">The sequence shown here is derived from an EMBL/GenBank/DDBJ whole genome shotgun (WGS) entry which is preliminary data.</text>
</comment>
<keyword evidence="2" id="KW-0378">Hydrolase</keyword>
<dbReference type="InterPro" id="IPR027417">
    <property type="entry name" value="P-loop_NTPase"/>
</dbReference>
<proteinExistence type="predicted"/>
<evidence type="ECO:0000313" key="2">
    <source>
        <dbReference type="EMBL" id="KAJ4756181.1"/>
    </source>
</evidence>
<feature type="transmembrane region" description="Helical" evidence="1">
    <location>
        <begin position="23"/>
        <end position="44"/>
    </location>
</feature>
<name>A0AAV8CLW1_9POAL</name>
<dbReference type="InterPro" id="IPR052796">
    <property type="entry name" value="Nod_factor_sulfotransferase"/>
</dbReference>
<protein>
    <submittedName>
        <fullName evidence="2">P-loop containing nucleoside triphosphate hydrolases superfamily protein</fullName>
    </submittedName>
</protein>
<evidence type="ECO:0000313" key="3">
    <source>
        <dbReference type="Proteomes" id="UP001140206"/>
    </source>
</evidence>
<dbReference type="AlphaFoldDB" id="A0AAV8CLW1"/>
<accession>A0AAV8CLW1</accession>
<keyword evidence="1" id="KW-0812">Transmembrane</keyword>
<keyword evidence="1" id="KW-0472">Membrane</keyword>
<keyword evidence="1" id="KW-1133">Transmembrane helix</keyword>
<dbReference type="SUPFAM" id="SSF52540">
    <property type="entry name" value="P-loop containing nucleoside triphosphate hydrolases"/>
    <property type="match status" value="1"/>
</dbReference>
<sequence length="397" mass="46117">MLFSTRRFVRFVSCFLFFFLKEFVVFVSLTLFFLPPFLCIAMLIRKGAGKRLISVSTLVSIHILKGSLVMKPQKKLPIVLKIFVPFFLLISGVLMFLVCFEQIRIDKKLRLVSISSAPRSPCQGYQFSKSETGFVHYPQPSSYKREECACTPVRYFAIISMQRSGSGWFEALLNSHENISSNGEIFQIFERRSNISAIKRILDRVYNLDFYTSAAKNECTAAVGLKWMLNQGLVDNYDDIVEYFVRRGISAIFIFRRNLLRRIVSQIANDFDRNFKQLNGTHKSHVHTIQEAEVLARFKPTINATNLVSKLDWTNEYIAAALQKMKRVPHLVVYYEDVIKNSSVLLDVQHFLGVPQKVLFSKQIKIHRKPLRDQIENWDEVYHALNGTRYENFLYDD</sequence>
<dbReference type="PANTHER" id="PTHR32175:SF26">
    <property type="entry name" value="PROTEIN, PUTATIVE, EXPRESSED-RELATED"/>
    <property type="match status" value="1"/>
</dbReference>
<dbReference type="Proteomes" id="UP001140206">
    <property type="component" value="Chromosome 5"/>
</dbReference>